<dbReference type="PANTHER" id="PTHR33332">
    <property type="entry name" value="REVERSE TRANSCRIPTASE DOMAIN-CONTAINING PROTEIN"/>
    <property type="match status" value="1"/>
</dbReference>
<protein>
    <recommendedName>
        <fullName evidence="1">Reverse transcriptase domain-containing protein</fullName>
    </recommendedName>
</protein>
<proteinExistence type="predicted"/>
<dbReference type="Proteomes" id="UP000694700">
    <property type="component" value="Unplaced"/>
</dbReference>
<dbReference type="Pfam" id="PF00078">
    <property type="entry name" value="RVT_1"/>
    <property type="match status" value="1"/>
</dbReference>
<evidence type="ECO:0000259" key="1">
    <source>
        <dbReference type="Pfam" id="PF00078"/>
    </source>
</evidence>
<evidence type="ECO:0000313" key="2">
    <source>
        <dbReference type="Ensembl" id="ENSCCRP00015014019.1"/>
    </source>
</evidence>
<sequence length="362" mass="41111">MVPSHIWTTVCYKHHKDDKPNICLMSVSELNDELNFADDCFGDNNKLTKVMEAFQKLINLSVNQHCFISHVFLFFQEKEKRQVSAGPDAVECQLVPENQKIAADSSRCSSVTESDYKCQCNTGGETKPCCSSPCLYQNKLNGYRCYSDQKLIECSPPYSFITDKGERCLDNHPCGTYGEKYYWCKTAYSWDYCSPPLWNSKTKKGQYCCSNDTCAKYLGFRSYLSDCYHFVCLNGESSHLSPVKYGVPQGSVLGPLLFSIYMLPLGNIIRKYGISFPCYADVTQLYISMRPDETSKLSELTECVKTVKDWMTNNFLLLNSDKTEILLIGPKNITQNLVDYNLQLDGCTVTFSTVKNLGVIQY</sequence>
<dbReference type="InterPro" id="IPR000477">
    <property type="entry name" value="RT_dom"/>
</dbReference>
<evidence type="ECO:0000313" key="3">
    <source>
        <dbReference type="Proteomes" id="UP000694700"/>
    </source>
</evidence>
<dbReference type="Ensembl" id="ENSCCRT00015014518.1">
    <property type="protein sequence ID" value="ENSCCRP00015014019.1"/>
    <property type="gene ID" value="ENSCCRG00015006352.1"/>
</dbReference>
<feature type="domain" description="Reverse transcriptase" evidence="1">
    <location>
        <begin position="223"/>
        <end position="359"/>
    </location>
</feature>
<name>A0A8C1SYP1_CYPCA</name>
<accession>A0A8C1SYP1</accession>
<dbReference type="AlphaFoldDB" id="A0A8C1SYP1"/>
<reference evidence="2" key="1">
    <citation type="submission" date="2025-08" db="UniProtKB">
        <authorList>
            <consortium name="Ensembl"/>
        </authorList>
    </citation>
    <scope>IDENTIFICATION</scope>
</reference>
<organism evidence="2 3">
    <name type="scientific">Cyprinus carpio</name>
    <name type="common">Common carp</name>
    <dbReference type="NCBI Taxonomy" id="7962"/>
    <lineage>
        <taxon>Eukaryota</taxon>
        <taxon>Metazoa</taxon>
        <taxon>Chordata</taxon>
        <taxon>Craniata</taxon>
        <taxon>Vertebrata</taxon>
        <taxon>Euteleostomi</taxon>
        <taxon>Actinopterygii</taxon>
        <taxon>Neopterygii</taxon>
        <taxon>Teleostei</taxon>
        <taxon>Ostariophysi</taxon>
        <taxon>Cypriniformes</taxon>
        <taxon>Cyprinidae</taxon>
        <taxon>Cyprininae</taxon>
        <taxon>Cyprinus</taxon>
    </lineage>
</organism>